<name>A0A6C0EC23_9ZZZZ</name>
<evidence type="ECO:0000313" key="3">
    <source>
        <dbReference type="EMBL" id="QHT26171.1"/>
    </source>
</evidence>
<accession>A0A6C0EC23</accession>
<dbReference type="EMBL" id="MN739780">
    <property type="protein sequence ID" value="QHT26171.1"/>
    <property type="molecule type" value="Genomic_DNA"/>
</dbReference>
<feature type="transmembrane region" description="Helical" evidence="2">
    <location>
        <begin position="34"/>
        <end position="52"/>
    </location>
</feature>
<feature type="compositionally biased region" description="Polar residues" evidence="1">
    <location>
        <begin position="119"/>
        <end position="134"/>
    </location>
</feature>
<feature type="compositionally biased region" description="Basic and acidic residues" evidence="1">
    <location>
        <begin position="88"/>
        <end position="113"/>
    </location>
</feature>
<keyword evidence="2" id="KW-0472">Membrane</keyword>
<dbReference type="AlphaFoldDB" id="A0A6C0EC23"/>
<evidence type="ECO:0000256" key="2">
    <source>
        <dbReference type="SAM" id="Phobius"/>
    </source>
</evidence>
<reference evidence="3" key="1">
    <citation type="journal article" date="2020" name="Nature">
        <title>Giant virus diversity and host interactions through global metagenomics.</title>
        <authorList>
            <person name="Schulz F."/>
            <person name="Roux S."/>
            <person name="Paez-Espino D."/>
            <person name="Jungbluth S."/>
            <person name="Walsh D.A."/>
            <person name="Denef V.J."/>
            <person name="McMahon K.D."/>
            <person name="Konstantinidis K.T."/>
            <person name="Eloe-Fadrosh E.A."/>
            <person name="Kyrpides N.C."/>
            <person name="Woyke T."/>
        </authorList>
    </citation>
    <scope>NUCLEOTIDE SEQUENCE</scope>
    <source>
        <strain evidence="3">GVMAG-M-3300023179-27</strain>
    </source>
</reference>
<evidence type="ECO:0000256" key="1">
    <source>
        <dbReference type="SAM" id="MobiDB-lite"/>
    </source>
</evidence>
<feature type="compositionally biased region" description="Acidic residues" evidence="1">
    <location>
        <begin position="71"/>
        <end position="87"/>
    </location>
</feature>
<protein>
    <submittedName>
        <fullName evidence="3">Uncharacterized protein</fullName>
    </submittedName>
</protein>
<keyword evidence="2" id="KW-0812">Transmembrane</keyword>
<sequence length="134" mass="15960">MNYKYPPLYKYAAYLIIVYMFLRHQKIMQKNVLLINSIILTLIVATFDYLFVVDHPIPTDKNKVEMFDDVEDDDDDEFVPDELEEDNDQIHGEEDEFRSRMMQGHERRSERGCSDGSCGMQQQQQYNDFVPYNT</sequence>
<proteinExistence type="predicted"/>
<feature type="region of interest" description="Disordered" evidence="1">
    <location>
        <begin position="71"/>
        <end position="134"/>
    </location>
</feature>
<keyword evidence="2" id="KW-1133">Transmembrane helix</keyword>
<organism evidence="3">
    <name type="scientific">viral metagenome</name>
    <dbReference type="NCBI Taxonomy" id="1070528"/>
    <lineage>
        <taxon>unclassified sequences</taxon>
        <taxon>metagenomes</taxon>
        <taxon>organismal metagenomes</taxon>
    </lineage>
</organism>
<feature type="transmembrane region" description="Helical" evidence="2">
    <location>
        <begin position="6"/>
        <end position="22"/>
    </location>
</feature>